<proteinExistence type="predicted"/>
<sequence length="114" mass="13035">MQALKEEEKQIVGKSFISETLGAYLMGVKLDALSETRLIHLSRDGWDLSKLKSAYRKQQQLIEKYKEAFMLDEKPSVEDEVPPMLAGLLNPLLLDIFSYEEELGVYILNKITAE</sequence>
<protein>
    <submittedName>
        <fullName evidence="1">Uncharacterized protein</fullName>
    </submittedName>
</protein>
<reference evidence="1 2" key="1">
    <citation type="submission" date="2018-12" db="EMBL/GenBank/DDBJ databases">
        <title>Flammeovirga pectinis sp. nov., isolated from the gut of the Korean scallop, Patinopecten yessoensis.</title>
        <authorList>
            <person name="Bae J.-W."/>
            <person name="Jeong Y.-S."/>
            <person name="Kang W."/>
        </authorList>
    </citation>
    <scope>NUCLEOTIDE SEQUENCE [LARGE SCALE GENOMIC DNA]</scope>
    <source>
        <strain evidence="1 2">L12M1</strain>
    </source>
</reference>
<dbReference type="OrthoDB" id="980825at2"/>
<dbReference type="AlphaFoldDB" id="A0A3S9P528"/>
<evidence type="ECO:0000313" key="1">
    <source>
        <dbReference type="EMBL" id="AZQ63234.1"/>
    </source>
</evidence>
<keyword evidence="2" id="KW-1185">Reference proteome</keyword>
<name>A0A3S9P528_9BACT</name>
<dbReference type="KEGG" id="fll:EI427_13585"/>
<dbReference type="Proteomes" id="UP000267268">
    <property type="component" value="Chromosome 1"/>
</dbReference>
<dbReference type="RefSeq" id="WP_126615526.1">
    <property type="nucleotide sequence ID" value="NZ_CP034562.1"/>
</dbReference>
<evidence type="ECO:0000313" key="2">
    <source>
        <dbReference type="Proteomes" id="UP000267268"/>
    </source>
</evidence>
<gene>
    <name evidence="1" type="ORF">EI427_13585</name>
</gene>
<accession>A0A3S9P528</accession>
<organism evidence="1 2">
    <name type="scientific">Flammeovirga pectinis</name>
    <dbReference type="NCBI Taxonomy" id="2494373"/>
    <lineage>
        <taxon>Bacteria</taxon>
        <taxon>Pseudomonadati</taxon>
        <taxon>Bacteroidota</taxon>
        <taxon>Cytophagia</taxon>
        <taxon>Cytophagales</taxon>
        <taxon>Flammeovirgaceae</taxon>
        <taxon>Flammeovirga</taxon>
    </lineage>
</organism>
<dbReference type="EMBL" id="CP034562">
    <property type="protein sequence ID" value="AZQ63234.1"/>
    <property type="molecule type" value="Genomic_DNA"/>
</dbReference>